<sequence length="452" mass="48222">MARSALTGTRIRERRTSLGLKQADLARAAGISAAYLNLIEHNRRRVSDALIERIASAMGIDPVTLGEGAEGALFAGLREAAASVELAEAGEAGSAATVSQLAPDLDRIEEFVGRFPAWAALLVNRQARLAELERVVETYAERMAQDPFLLTSLHEVLSAVTSLRSTAAILVETEDIEPEWRARFLNTIQEESLRLSGTAEALVGYLDEMETAETGLSSPQEQVEAWLEARGWHFPELEGDGTDPAELIAGAPELASAAARELARNHLRRQAEDARALPLDPLLAALAELGPDPGGLAARFAVPLAQVLRRLAALPAGAPGLGQPGLVICDGSGTLTFRRAAPGFLLPRFAAACPLWPLYEALARPMQPIRALVDMAGRLPQRFLTYAVSEPRPTGFDGPVLMRATMLILPAPPQSSDAPARPIGASCRICPRGDCPGRREPSIVADASAERA</sequence>
<dbReference type="CDD" id="cd00093">
    <property type="entry name" value="HTH_XRE"/>
    <property type="match status" value="1"/>
</dbReference>
<dbReference type="Gene3D" id="1.10.260.40">
    <property type="entry name" value="lambda repressor-like DNA-binding domains"/>
    <property type="match status" value="1"/>
</dbReference>
<dbReference type="InterPro" id="IPR010982">
    <property type="entry name" value="Lambda_DNA-bd_dom_sf"/>
</dbReference>
<dbReference type="SUPFAM" id="SSF47413">
    <property type="entry name" value="lambda repressor-like DNA-binding domains"/>
    <property type="match status" value="1"/>
</dbReference>
<organism evidence="2 3">
    <name type="scientific">Thioclava nitratireducens</name>
    <dbReference type="NCBI Taxonomy" id="1915078"/>
    <lineage>
        <taxon>Bacteria</taxon>
        <taxon>Pseudomonadati</taxon>
        <taxon>Pseudomonadota</taxon>
        <taxon>Alphaproteobacteria</taxon>
        <taxon>Rhodobacterales</taxon>
        <taxon>Paracoccaceae</taxon>
        <taxon>Thioclava</taxon>
    </lineage>
</organism>
<evidence type="ECO:0000313" key="3">
    <source>
        <dbReference type="Proteomes" id="UP000185622"/>
    </source>
</evidence>
<dbReference type="PROSITE" id="PS50943">
    <property type="entry name" value="HTH_CROC1"/>
    <property type="match status" value="1"/>
</dbReference>
<proteinExistence type="predicted"/>
<dbReference type="InterPro" id="IPR018653">
    <property type="entry name" value="ScfR_C"/>
</dbReference>
<gene>
    <name evidence="2" type="ORF">BMG03_07745</name>
</gene>
<keyword evidence="3" id="KW-1185">Reference proteome</keyword>
<accession>A0ABM6IG55</accession>
<dbReference type="Pfam" id="PF01381">
    <property type="entry name" value="HTH_3"/>
    <property type="match status" value="1"/>
</dbReference>
<dbReference type="InterPro" id="IPR001387">
    <property type="entry name" value="Cro/C1-type_HTH"/>
</dbReference>
<dbReference type="EMBL" id="CP019437">
    <property type="protein sequence ID" value="AQS47703.1"/>
    <property type="molecule type" value="Genomic_DNA"/>
</dbReference>
<reference evidence="2 3" key="1">
    <citation type="submission" date="2017-01" db="EMBL/GenBank/DDBJ databases">
        <title>The complete genome sequence of a sulfur-oxidizing marine bacterium Thioclava sp. 25B10_4T.</title>
        <authorList>
            <person name="Liu Y."/>
            <person name="Lai Q."/>
            <person name="Shao Z."/>
        </authorList>
    </citation>
    <scope>NUCLEOTIDE SEQUENCE [LARGE SCALE GENOMIC DNA]</scope>
    <source>
        <strain evidence="2 3">25B10_4</strain>
    </source>
</reference>
<dbReference type="Proteomes" id="UP000185622">
    <property type="component" value="Chromosome"/>
</dbReference>
<dbReference type="Pfam" id="PF09856">
    <property type="entry name" value="ScfRs"/>
    <property type="match status" value="1"/>
</dbReference>
<dbReference type="SMART" id="SM00530">
    <property type="entry name" value="HTH_XRE"/>
    <property type="match status" value="1"/>
</dbReference>
<feature type="domain" description="HTH cro/C1-type" evidence="1">
    <location>
        <begin position="11"/>
        <end position="65"/>
    </location>
</feature>
<evidence type="ECO:0000313" key="2">
    <source>
        <dbReference type="EMBL" id="AQS47703.1"/>
    </source>
</evidence>
<protein>
    <recommendedName>
        <fullName evidence="1">HTH cro/C1-type domain-containing protein</fullName>
    </recommendedName>
</protein>
<evidence type="ECO:0000259" key="1">
    <source>
        <dbReference type="PROSITE" id="PS50943"/>
    </source>
</evidence>
<dbReference type="RefSeq" id="WP_075774382.1">
    <property type="nucleotide sequence ID" value="NZ_CP019437.1"/>
</dbReference>
<name>A0ABM6IG55_9RHOB</name>